<protein>
    <submittedName>
        <fullName evidence="1">Uncharacterized protein</fullName>
    </submittedName>
</protein>
<dbReference type="AlphaFoldDB" id="A0AAV4VM04"/>
<dbReference type="Proteomes" id="UP001054837">
    <property type="component" value="Unassembled WGS sequence"/>
</dbReference>
<sequence length="205" mass="24318">MASSFISDASSCCRRCVSRSSGTLGNPAMAKHRLSRRTLSKLFVCPFLPRTPPLEITELPPLSRRFSERVIFGRTCFQWANRKKKSFSLFAKRFVRRKRERMNKREKEEGGRWEKERGWFKRFCYCIKQQQRPGDDVKDEEGRLCLDRVSLVTRSSILRQSMELVSGRREEKQIREKEEMGYAGFRKENPFWMCMAKKMPVIEEK</sequence>
<accession>A0AAV4VM04</accession>
<gene>
    <name evidence="1" type="ORF">CDAR_472081</name>
</gene>
<organism evidence="1 2">
    <name type="scientific">Caerostris darwini</name>
    <dbReference type="NCBI Taxonomy" id="1538125"/>
    <lineage>
        <taxon>Eukaryota</taxon>
        <taxon>Metazoa</taxon>
        <taxon>Ecdysozoa</taxon>
        <taxon>Arthropoda</taxon>
        <taxon>Chelicerata</taxon>
        <taxon>Arachnida</taxon>
        <taxon>Araneae</taxon>
        <taxon>Araneomorphae</taxon>
        <taxon>Entelegynae</taxon>
        <taxon>Araneoidea</taxon>
        <taxon>Araneidae</taxon>
        <taxon>Caerostris</taxon>
    </lineage>
</organism>
<evidence type="ECO:0000313" key="2">
    <source>
        <dbReference type="Proteomes" id="UP001054837"/>
    </source>
</evidence>
<proteinExistence type="predicted"/>
<dbReference type="EMBL" id="BPLQ01013294">
    <property type="protein sequence ID" value="GIY71138.1"/>
    <property type="molecule type" value="Genomic_DNA"/>
</dbReference>
<evidence type="ECO:0000313" key="1">
    <source>
        <dbReference type="EMBL" id="GIY71138.1"/>
    </source>
</evidence>
<keyword evidence="2" id="KW-1185">Reference proteome</keyword>
<name>A0AAV4VM04_9ARAC</name>
<reference evidence="1 2" key="1">
    <citation type="submission" date="2021-06" db="EMBL/GenBank/DDBJ databases">
        <title>Caerostris darwini draft genome.</title>
        <authorList>
            <person name="Kono N."/>
            <person name="Arakawa K."/>
        </authorList>
    </citation>
    <scope>NUCLEOTIDE SEQUENCE [LARGE SCALE GENOMIC DNA]</scope>
</reference>
<comment type="caution">
    <text evidence="1">The sequence shown here is derived from an EMBL/GenBank/DDBJ whole genome shotgun (WGS) entry which is preliminary data.</text>
</comment>